<dbReference type="HOGENOM" id="CLU_674480_0_0_1"/>
<proteinExistence type="predicted"/>
<organism evidence="1 2">
    <name type="scientific">Collybiopsis luxurians FD-317 M1</name>
    <dbReference type="NCBI Taxonomy" id="944289"/>
    <lineage>
        <taxon>Eukaryota</taxon>
        <taxon>Fungi</taxon>
        <taxon>Dikarya</taxon>
        <taxon>Basidiomycota</taxon>
        <taxon>Agaricomycotina</taxon>
        <taxon>Agaricomycetes</taxon>
        <taxon>Agaricomycetidae</taxon>
        <taxon>Agaricales</taxon>
        <taxon>Marasmiineae</taxon>
        <taxon>Omphalotaceae</taxon>
        <taxon>Collybiopsis</taxon>
        <taxon>Collybiopsis luxurians</taxon>
    </lineage>
</organism>
<dbReference type="Proteomes" id="UP000053593">
    <property type="component" value="Unassembled WGS sequence"/>
</dbReference>
<reference evidence="1 2" key="1">
    <citation type="submission" date="2014-04" db="EMBL/GenBank/DDBJ databases">
        <title>Evolutionary Origins and Diversification of the Mycorrhizal Mutualists.</title>
        <authorList>
            <consortium name="DOE Joint Genome Institute"/>
            <consortium name="Mycorrhizal Genomics Consortium"/>
            <person name="Kohler A."/>
            <person name="Kuo A."/>
            <person name="Nagy L.G."/>
            <person name="Floudas D."/>
            <person name="Copeland A."/>
            <person name="Barry K.W."/>
            <person name="Cichocki N."/>
            <person name="Veneault-Fourrey C."/>
            <person name="LaButti K."/>
            <person name="Lindquist E.A."/>
            <person name="Lipzen A."/>
            <person name="Lundell T."/>
            <person name="Morin E."/>
            <person name="Murat C."/>
            <person name="Riley R."/>
            <person name="Ohm R."/>
            <person name="Sun H."/>
            <person name="Tunlid A."/>
            <person name="Henrissat B."/>
            <person name="Grigoriev I.V."/>
            <person name="Hibbett D.S."/>
            <person name="Martin F."/>
        </authorList>
    </citation>
    <scope>NUCLEOTIDE SEQUENCE [LARGE SCALE GENOMIC DNA]</scope>
    <source>
        <strain evidence="1 2">FD-317 M1</strain>
    </source>
</reference>
<sequence>MPVNQFSFTALFNDKKTTVVTFPSLTSIIEHASSTDLVSASNLSTFESEAPKHTPMGTPINIKREYAKSEPLNRQSSESPHLRAADMISMDPLDNEGSYSVGSSVMQTVHARLRSRMSPYPMESSARGATAGMSNAIGLVHSPITSRSAHIFSPTSTPTRTTVFEYADNDLHRHKVKLKDVETRWFSFSALGPLHSPPEHPQGPTNLQHNVLFIYIDEAAKQENIDHSTNSGNRPSALKWMRMWVWDGLENRWEDIHYGDEHIVDGHRLSLSLFQSGETPEWITPKAMKQKFRSCEKCHLRRMDFVTELNDALTESWNAWDIVWKDWSSSMSALEIQVEQDSADSAEFICRTRKLLARVNSMKDYYQSWMDNLHNTIRSHTLFQREDRLLTKIADDLQLLIARDLLLQAQVEKSFD</sequence>
<keyword evidence="2" id="KW-1185">Reference proteome</keyword>
<gene>
    <name evidence="1" type="ORF">GYMLUDRAFT_61797</name>
</gene>
<accession>A0A0D0C329</accession>
<dbReference type="AlphaFoldDB" id="A0A0D0C329"/>
<evidence type="ECO:0000313" key="1">
    <source>
        <dbReference type="EMBL" id="KIK56749.1"/>
    </source>
</evidence>
<protein>
    <submittedName>
        <fullName evidence="1">Uncharacterized protein</fullName>
    </submittedName>
</protein>
<name>A0A0D0C329_9AGAR</name>
<dbReference type="EMBL" id="KN834795">
    <property type="protein sequence ID" value="KIK56749.1"/>
    <property type="molecule type" value="Genomic_DNA"/>
</dbReference>
<evidence type="ECO:0000313" key="2">
    <source>
        <dbReference type="Proteomes" id="UP000053593"/>
    </source>
</evidence>
<dbReference type="OrthoDB" id="2821926at2759"/>